<name>A0A1C3JXU1_9BURK</name>
<proteinExistence type="predicted"/>
<dbReference type="Proteomes" id="UP000078558">
    <property type="component" value="Chromosome I"/>
</dbReference>
<evidence type="ECO:0000313" key="2">
    <source>
        <dbReference type="EMBL" id="SOE51809.1"/>
    </source>
</evidence>
<evidence type="ECO:0000313" key="1">
    <source>
        <dbReference type="EMBL" id="SBT24083.1"/>
    </source>
</evidence>
<evidence type="ECO:0000313" key="3">
    <source>
        <dbReference type="Proteomes" id="UP000078558"/>
    </source>
</evidence>
<dbReference type="KEGG" id="odi:ODI_R3704"/>
<protein>
    <submittedName>
        <fullName evidence="1">Uncharacterized protein</fullName>
    </submittedName>
</protein>
<reference evidence="1 3" key="1">
    <citation type="submission" date="2016-06" db="EMBL/GenBank/DDBJ databases">
        <authorList>
            <person name="Kjaerup R.B."/>
            <person name="Dalgaard T.S."/>
            <person name="Juul-Madsen H.R."/>
        </authorList>
    </citation>
    <scope>NUCLEOTIDE SEQUENCE [LARGE SCALE GENOMIC DNA]</scope>
    <source>
        <strain evidence="1">Orrdi1</strain>
    </source>
</reference>
<sequence>MPLPFILARLGGGRAPLALVARQGPSDGRDGLERQATAGPAPRMLPVSRWPRWLRAAVQPGSTCRLDGTIDLGDGDLCAVRGSIRFLNARLERIPSRAAAGGGRPDEEAFFPATRLGCRHAFHRSFISPPGACHIEVCLVLTRWVGTTSRPTASATIRVAISPAVGMTDASRASLSPAATRHAAHHFLAD</sequence>
<dbReference type="RefSeq" id="WP_067749892.1">
    <property type="nucleotide sequence ID" value="NZ_LT907988.1"/>
</dbReference>
<dbReference type="STRING" id="1851544.ODI_03502"/>
<reference evidence="2 3" key="2">
    <citation type="submission" date="2017-08" db="EMBL/GenBank/DDBJ databases">
        <authorList>
            <person name="de Groot N.N."/>
        </authorList>
    </citation>
    <scope>NUCLEOTIDE SEQUENCE [LARGE SCALE GENOMIC DNA]</scope>
    <source>
        <strain evidence="2">Orrdi1</strain>
    </source>
</reference>
<gene>
    <name evidence="1" type="ORF">ODI_03502</name>
    <name evidence="2" type="ORF">ODI_R3704</name>
</gene>
<dbReference type="AlphaFoldDB" id="A0A1C3JXU1"/>
<accession>A0A1C3JXU1</accession>
<dbReference type="EMBL" id="FLRC01000005">
    <property type="protein sequence ID" value="SBT24083.1"/>
    <property type="molecule type" value="Genomic_DNA"/>
</dbReference>
<dbReference type="EMBL" id="LT907988">
    <property type="protein sequence ID" value="SOE51809.1"/>
    <property type="molecule type" value="Genomic_DNA"/>
</dbReference>
<organism evidence="1 3">
    <name type="scientific">Orrella dioscoreae</name>
    <dbReference type="NCBI Taxonomy" id="1851544"/>
    <lineage>
        <taxon>Bacteria</taxon>
        <taxon>Pseudomonadati</taxon>
        <taxon>Pseudomonadota</taxon>
        <taxon>Betaproteobacteria</taxon>
        <taxon>Burkholderiales</taxon>
        <taxon>Alcaligenaceae</taxon>
        <taxon>Orrella</taxon>
    </lineage>
</organism>
<keyword evidence="3" id="KW-1185">Reference proteome</keyword>